<dbReference type="KEGG" id="cot:CORT_0G03740"/>
<sequence length="168" mass="18720">MDLKKFREYLIDDKYLNESLINEKEFNITVLPPNVLVTKLSTGKLTAVETVVAFIKKYLIVNNCIDLPPPLESEFNTALAMAGFLDCYFKSTGKALGPLHGLPISDDQLEIAQSRCNTSNYDTDVLGNIPLSIVFHATLKPNDHSETRTYQPKTPNILFRSLAINSGV</sequence>
<evidence type="ECO:0000256" key="1">
    <source>
        <dbReference type="ARBA" id="ARBA00009199"/>
    </source>
</evidence>
<dbReference type="OrthoDB" id="4018502at2759"/>
<reference evidence="2 3" key="1">
    <citation type="journal article" date="2012" name="PLoS ONE">
        <title>Sequence and analysis of the genome of the pathogenic yeast Candida orthopsilosis.</title>
        <authorList>
            <person name="Riccombeni A."/>
            <person name="Vidanes G."/>
            <person name="Proux-Wera E."/>
            <person name="Wolfe K.H."/>
            <person name="Butler G."/>
        </authorList>
    </citation>
    <scope>NUCLEOTIDE SEQUENCE [LARGE SCALE GENOMIC DNA]</scope>
    <source>
        <strain evidence="2 3">Co 90-125</strain>
    </source>
</reference>
<gene>
    <name evidence="2" type="ORF">CORT_0G03740</name>
</gene>
<dbReference type="RefSeq" id="XP_003871175.1">
    <property type="nucleotide sequence ID" value="XM_003871126.1"/>
</dbReference>
<dbReference type="GeneID" id="14542235"/>
<dbReference type="HOGENOM" id="CLU_128876_0_0_1"/>
<dbReference type="AlphaFoldDB" id="H8XA73"/>
<evidence type="ECO:0000313" key="3">
    <source>
        <dbReference type="Proteomes" id="UP000005018"/>
    </source>
</evidence>
<dbReference type="Gene3D" id="3.90.1300.10">
    <property type="entry name" value="Amidase signature (AS) domain"/>
    <property type="match status" value="1"/>
</dbReference>
<dbReference type="InterPro" id="IPR036928">
    <property type="entry name" value="AS_sf"/>
</dbReference>
<dbReference type="PANTHER" id="PTHR46072">
    <property type="entry name" value="AMIDASE-RELATED-RELATED"/>
    <property type="match status" value="1"/>
</dbReference>
<keyword evidence="3" id="KW-1185">Reference proteome</keyword>
<dbReference type="Proteomes" id="UP000005018">
    <property type="component" value="Chromosome 7"/>
</dbReference>
<comment type="similarity">
    <text evidence="1">Belongs to the amidase family.</text>
</comment>
<accession>H8XA73</accession>
<name>H8XA73_CANO9</name>
<dbReference type="EMBL" id="HE681725">
    <property type="protein sequence ID" value="CCG25050.1"/>
    <property type="molecule type" value="Genomic_DNA"/>
</dbReference>
<dbReference type="SUPFAM" id="SSF75304">
    <property type="entry name" value="Amidase signature (AS) enzymes"/>
    <property type="match status" value="1"/>
</dbReference>
<protein>
    <submittedName>
        <fullName evidence="2">Uncharacterized protein</fullName>
    </submittedName>
</protein>
<proteinExistence type="inferred from homology"/>
<evidence type="ECO:0000313" key="2">
    <source>
        <dbReference type="EMBL" id="CCG25050.1"/>
    </source>
</evidence>
<organism evidence="2 3">
    <name type="scientific">Candida orthopsilosis (strain 90-125)</name>
    <name type="common">Yeast</name>
    <dbReference type="NCBI Taxonomy" id="1136231"/>
    <lineage>
        <taxon>Eukaryota</taxon>
        <taxon>Fungi</taxon>
        <taxon>Dikarya</taxon>
        <taxon>Ascomycota</taxon>
        <taxon>Saccharomycotina</taxon>
        <taxon>Pichiomycetes</taxon>
        <taxon>Debaryomycetaceae</taxon>
        <taxon>Candida/Lodderomyces clade</taxon>
        <taxon>Candida</taxon>
    </lineage>
</organism>